<sequence length="611" mass="68858">MFNNKKIKLSIQRIGRISIKRYRRVRQAASANTINAADPVAATLSGSMVIITTGFDCSQPTTTLSSSQATASSGRSSLTDHTPPSLVSTKPIEPWNPTKSALPKPKLPASPVADPEASQLTGSRAYSPELVGRTKFSQFSDTTQCLDFTAYSPEPMATATPRASMAAASPSTSTTAASPTPFTTAASPQTSTTTSVEDGFWKTNDRLKRLKRLEISFLDFRYASMTPFDHPAFYPNHFEDSISLERVSDTTWPPTGATTMFVDLRTEEFHAKAKKDFRHQVNHEGEWLVERVDRNGHRIFNNPNSREAREHYAHQRQAHQHSLQRTQSQQHGSHNTSTRATKTLHLHNEHSIYKTNIPDYHERSVPYPTQSGSHHRQSNSEHHLLNHHSHLDSRRHQSAYHQAQNHQSHQLWLYKQQSQHRNGRRLHGQQPHGQQQFSHQNHNVQQCLSQQQQYSQRQYGHQHRDQQSQRQQQQFDHRQHQQHYCSQHFGQVESKNQQHGQQLLGQKSHGQQHSIGVSNISNTTTALSPPTPNSIPNRLINNPPTTRLTTTLQTTIPTATTVLTATGTPNTTTLITATDIILLTGKTTTAITTAPFFKKASSNGTLWRIRR</sequence>
<evidence type="ECO:0000313" key="3">
    <source>
        <dbReference type="Proteomes" id="UP000748756"/>
    </source>
</evidence>
<organism evidence="2 3">
    <name type="scientific">Linnemannia schmuckeri</name>
    <dbReference type="NCBI Taxonomy" id="64567"/>
    <lineage>
        <taxon>Eukaryota</taxon>
        <taxon>Fungi</taxon>
        <taxon>Fungi incertae sedis</taxon>
        <taxon>Mucoromycota</taxon>
        <taxon>Mortierellomycotina</taxon>
        <taxon>Mortierellomycetes</taxon>
        <taxon>Mortierellales</taxon>
        <taxon>Mortierellaceae</taxon>
        <taxon>Linnemannia</taxon>
    </lineage>
</organism>
<gene>
    <name evidence="2" type="ORF">BG015_010396</name>
</gene>
<reference evidence="2" key="1">
    <citation type="journal article" date="2020" name="Fungal Divers.">
        <title>Resolving the Mortierellaceae phylogeny through synthesis of multi-gene phylogenetics and phylogenomics.</title>
        <authorList>
            <person name="Vandepol N."/>
            <person name="Liber J."/>
            <person name="Desiro A."/>
            <person name="Na H."/>
            <person name="Kennedy M."/>
            <person name="Barry K."/>
            <person name="Grigoriev I.V."/>
            <person name="Miller A.N."/>
            <person name="O'Donnell K."/>
            <person name="Stajich J.E."/>
            <person name="Bonito G."/>
        </authorList>
    </citation>
    <scope>NUCLEOTIDE SEQUENCE</scope>
    <source>
        <strain evidence="2">NRRL 6426</strain>
    </source>
</reference>
<proteinExistence type="predicted"/>
<name>A0A9P5RW69_9FUNG</name>
<feature type="compositionally biased region" description="Polar residues" evidence="1">
    <location>
        <begin position="399"/>
        <end position="420"/>
    </location>
</feature>
<dbReference type="AlphaFoldDB" id="A0A9P5RW69"/>
<feature type="compositionally biased region" description="Basic and acidic residues" evidence="1">
    <location>
        <begin position="378"/>
        <end position="395"/>
    </location>
</feature>
<dbReference type="Proteomes" id="UP000748756">
    <property type="component" value="Unassembled WGS sequence"/>
</dbReference>
<feature type="compositionally biased region" description="Polar residues" evidence="1">
    <location>
        <begin position="79"/>
        <end position="88"/>
    </location>
</feature>
<feature type="compositionally biased region" description="Low complexity" evidence="1">
    <location>
        <begin position="428"/>
        <end position="459"/>
    </location>
</feature>
<feature type="region of interest" description="Disordered" evidence="1">
    <location>
        <begin position="308"/>
        <end position="337"/>
    </location>
</feature>
<feature type="region of interest" description="Disordered" evidence="1">
    <location>
        <begin position="159"/>
        <end position="197"/>
    </location>
</feature>
<dbReference type="EMBL" id="JAAAUQ010000739">
    <property type="protein sequence ID" value="KAF9147884.1"/>
    <property type="molecule type" value="Genomic_DNA"/>
</dbReference>
<feature type="compositionally biased region" description="Low complexity" evidence="1">
    <location>
        <begin position="159"/>
        <end position="195"/>
    </location>
</feature>
<comment type="caution">
    <text evidence="2">The sequence shown here is derived from an EMBL/GenBank/DDBJ whole genome shotgun (WGS) entry which is preliminary data.</text>
</comment>
<evidence type="ECO:0000256" key="1">
    <source>
        <dbReference type="SAM" id="MobiDB-lite"/>
    </source>
</evidence>
<keyword evidence="3" id="KW-1185">Reference proteome</keyword>
<dbReference type="OrthoDB" id="10587051at2759"/>
<feature type="compositionally biased region" description="Low complexity" evidence="1">
    <location>
        <begin position="61"/>
        <end position="77"/>
    </location>
</feature>
<evidence type="ECO:0000313" key="2">
    <source>
        <dbReference type="EMBL" id="KAF9147884.1"/>
    </source>
</evidence>
<accession>A0A9P5RW69</accession>
<feature type="compositionally biased region" description="Polar residues" evidence="1">
    <location>
        <begin position="320"/>
        <end position="337"/>
    </location>
</feature>
<feature type="region of interest" description="Disordered" evidence="1">
    <location>
        <begin position="354"/>
        <end position="545"/>
    </location>
</feature>
<feature type="compositionally biased region" description="Polar residues" evidence="1">
    <location>
        <begin position="484"/>
        <end position="528"/>
    </location>
</feature>
<protein>
    <submittedName>
        <fullName evidence="2">Uncharacterized protein</fullName>
    </submittedName>
</protein>
<feature type="region of interest" description="Disordered" evidence="1">
    <location>
        <begin position="61"/>
        <end position="126"/>
    </location>
</feature>